<accession>A0A1Q5PSR4</accession>
<dbReference type="AlphaFoldDB" id="A0A1Q5PSR4"/>
<dbReference type="InterPro" id="IPR043519">
    <property type="entry name" value="NT_sf"/>
</dbReference>
<dbReference type="PANTHER" id="PTHR34822:SF1">
    <property type="entry name" value="GRPB FAMILY PROTEIN"/>
    <property type="match status" value="1"/>
</dbReference>
<organism evidence="1 2">
    <name type="scientific">Boudabousia marimammalium</name>
    <dbReference type="NCBI Taxonomy" id="156892"/>
    <lineage>
        <taxon>Bacteria</taxon>
        <taxon>Bacillati</taxon>
        <taxon>Actinomycetota</taxon>
        <taxon>Actinomycetes</taxon>
        <taxon>Actinomycetales</taxon>
        <taxon>Actinomycetaceae</taxon>
        <taxon>Boudabousia</taxon>
    </lineage>
</organism>
<dbReference type="Proteomes" id="UP000186465">
    <property type="component" value="Unassembled WGS sequence"/>
</dbReference>
<dbReference type="RefSeq" id="WP_075360724.1">
    <property type="nucleotide sequence ID" value="NZ_MPDM01000001.1"/>
</dbReference>
<dbReference type="Pfam" id="PF04229">
    <property type="entry name" value="GrpB"/>
    <property type="match status" value="1"/>
</dbReference>
<dbReference type="OrthoDB" id="9799092at2"/>
<proteinExistence type="predicted"/>
<comment type="caution">
    <text evidence="1">The sequence shown here is derived from an EMBL/GenBank/DDBJ whole genome shotgun (WGS) entry which is preliminary data.</text>
</comment>
<dbReference type="SUPFAM" id="SSF81301">
    <property type="entry name" value="Nucleotidyltransferase"/>
    <property type="match status" value="1"/>
</dbReference>
<dbReference type="InterPro" id="IPR007344">
    <property type="entry name" value="GrpB/CoaE"/>
</dbReference>
<protein>
    <recommendedName>
        <fullName evidence="3">GrpB family protein</fullName>
    </recommendedName>
</protein>
<evidence type="ECO:0000313" key="1">
    <source>
        <dbReference type="EMBL" id="OKL50485.1"/>
    </source>
</evidence>
<dbReference type="PANTHER" id="PTHR34822">
    <property type="entry name" value="GRPB DOMAIN PROTEIN (AFU_ORTHOLOGUE AFUA_1G01530)"/>
    <property type="match status" value="1"/>
</dbReference>
<dbReference type="Gene3D" id="3.30.460.10">
    <property type="entry name" value="Beta Polymerase, domain 2"/>
    <property type="match status" value="1"/>
</dbReference>
<sequence>MRTNHVVVTDYDPRWVEDFEQIAAEIRAVADDLIIGIEHVGSTAVPGLAAKPIIDLDVIISDYTVFSPLVQALHALGYRHEGNLGIEAREAFTYDNKPHLRTHHLYVCPQDSPELARHLRFRDFLRNHPDATKEYGEIKKTAAQLYPHNVEAYLEHKGVFIEEIYRQISALDQQNRT</sequence>
<gene>
    <name evidence="1" type="ORF">BM477_00475</name>
</gene>
<name>A0A1Q5PSR4_9ACTO</name>
<dbReference type="EMBL" id="MPDM01000001">
    <property type="protein sequence ID" value="OKL50485.1"/>
    <property type="molecule type" value="Genomic_DNA"/>
</dbReference>
<dbReference type="STRING" id="156892.BM477_00475"/>
<reference evidence="2" key="1">
    <citation type="submission" date="2016-11" db="EMBL/GenBank/DDBJ databases">
        <title>Actinomyces gypaetusis sp. nov. isolated from Gypaetus barbatus in Qinghai Tibet Plateau China.</title>
        <authorList>
            <person name="Meng X."/>
        </authorList>
    </citation>
    <scope>NUCLEOTIDE SEQUENCE [LARGE SCALE GENOMIC DNA]</scope>
    <source>
        <strain evidence="2">DSM 15383</strain>
    </source>
</reference>
<evidence type="ECO:0008006" key="3">
    <source>
        <dbReference type="Google" id="ProtNLM"/>
    </source>
</evidence>
<evidence type="ECO:0000313" key="2">
    <source>
        <dbReference type="Proteomes" id="UP000186465"/>
    </source>
</evidence>
<keyword evidence="2" id="KW-1185">Reference proteome</keyword>